<organism evidence="1 2">
    <name type="scientific">Stephania japonica</name>
    <dbReference type="NCBI Taxonomy" id="461633"/>
    <lineage>
        <taxon>Eukaryota</taxon>
        <taxon>Viridiplantae</taxon>
        <taxon>Streptophyta</taxon>
        <taxon>Embryophyta</taxon>
        <taxon>Tracheophyta</taxon>
        <taxon>Spermatophyta</taxon>
        <taxon>Magnoliopsida</taxon>
        <taxon>Ranunculales</taxon>
        <taxon>Menispermaceae</taxon>
        <taxon>Menispermoideae</taxon>
        <taxon>Cissampelideae</taxon>
        <taxon>Stephania</taxon>
    </lineage>
</organism>
<comment type="caution">
    <text evidence="1">The sequence shown here is derived from an EMBL/GenBank/DDBJ whole genome shotgun (WGS) entry which is preliminary data.</text>
</comment>
<dbReference type="AlphaFoldDB" id="A0AAP0EFX5"/>
<proteinExistence type="predicted"/>
<evidence type="ECO:0000313" key="2">
    <source>
        <dbReference type="Proteomes" id="UP001417504"/>
    </source>
</evidence>
<name>A0AAP0EFX5_9MAGN</name>
<sequence length="85" mass="9164">MISIYGTLHSDDERNQTGSNIGNLEILVPAGVRRLLAIISDLPVPRPASTCGLGYSCRVVGIVHDRAPGPQYTPWIAGSRPFVYS</sequence>
<accession>A0AAP0EFX5</accession>
<gene>
    <name evidence="1" type="ORF">Sjap_024054</name>
</gene>
<dbReference type="Proteomes" id="UP001417504">
    <property type="component" value="Unassembled WGS sequence"/>
</dbReference>
<protein>
    <submittedName>
        <fullName evidence="1">Uncharacterized protein</fullName>
    </submittedName>
</protein>
<keyword evidence="2" id="KW-1185">Reference proteome</keyword>
<dbReference type="EMBL" id="JBBNAE010000010">
    <property type="protein sequence ID" value="KAK9090877.1"/>
    <property type="molecule type" value="Genomic_DNA"/>
</dbReference>
<reference evidence="1 2" key="1">
    <citation type="submission" date="2024-01" db="EMBL/GenBank/DDBJ databases">
        <title>Genome assemblies of Stephania.</title>
        <authorList>
            <person name="Yang L."/>
        </authorList>
    </citation>
    <scope>NUCLEOTIDE SEQUENCE [LARGE SCALE GENOMIC DNA]</scope>
    <source>
        <strain evidence="1">QJT</strain>
        <tissue evidence="1">Leaf</tissue>
    </source>
</reference>
<evidence type="ECO:0000313" key="1">
    <source>
        <dbReference type="EMBL" id="KAK9090877.1"/>
    </source>
</evidence>